<dbReference type="CDD" id="cd09020">
    <property type="entry name" value="D-hex-6-P-epi_like"/>
    <property type="match status" value="1"/>
</dbReference>
<feature type="active site" evidence="5">
    <location>
        <position position="263"/>
    </location>
</feature>
<evidence type="ECO:0000256" key="1">
    <source>
        <dbReference type="ARBA" id="ARBA00001096"/>
    </source>
</evidence>
<dbReference type="Pfam" id="PF01263">
    <property type="entry name" value="Aldose_epim"/>
    <property type="match status" value="1"/>
</dbReference>
<comment type="caution">
    <text evidence="6">The sequence shown here is derived from an EMBL/GenBank/DDBJ whole genome shotgun (WGS) entry which is preliminary data.</text>
</comment>
<dbReference type="AlphaFoldDB" id="V2UUN4"/>
<feature type="active site" evidence="5">
    <location>
        <position position="161"/>
    </location>
</feature>
<evidence type="ECO:0000256" key="2">
    <source>
        <dbReference type="ARBA" id="ARBA00005866"/>
    </source>
</evidence>
<dbReference type="Proteomes" id="UP000018418">
    <property type="component" value="Unassembled WGS sequence"/>
</dbReference>
<evidence type="ECO:0000256" key="5">
    <source>
        <dbReference type="PIRSR" id="PIRSR016020-1"/>
    </source>
</evidence>
<dbReference type="InterPro" id="IPR025532">
    <property type="entry name" value="G6P_1-epimerase"/>
</dbReference>
<evidence type="ECO:0000256" key="3">
    <source>
        <dbReference type="ARBA" id="ARBA00023235"/>
    </source>
</evidence>
<protein>
    <recommendedName>
        <fullName evidence="4">Putative glucose-6-phosphate 1-epimerase</fullName>
        <ecNumber evidence="4">5.1.3.15</ecNumber>
    </recommendedName>
</protein>
<evidence type="ECO:0000256" key="4">
    <source>
        <dbReference type="PIRNR" id="PIRNR016020"/>
    </source>
</evidence>
<keyword evidence="7" id="KW-1185">Reference proteome</keyword>
<dbReference type="GO" id="GO:0047938">
    <property type="term" value="F:glucose-6-phosphate 1-epimerase activity"/>
    <property type="evidence" value="ECO:0007669"/>
    <property type="project" value="UniProtKB-UniRule"/>
</dbReference>
<reference evidence="6 7" key="1">
    <citation type="submission" date="2013-10" db="EMBL/GenBank/DDBJ databases">
        <title>The Genome Sequence of Acinetobacter brisouii CIP 110357.</title>
        <authorList>
            <consortium name="The Broad Institute Genomics Platform"/>
            <consortium name="The Broad Institute Genome Sequencing Center for Infectious Disease"/>
            <person name="Cerqueira G."/>
            <person name="Feldgarden M."/>
            <person name="Courvalin P."/>
            <person name="Grillot-Courvalin C."/>
            <person name="Clermont D."/>
            <person name="Rocha E."/>
            <person name="Yoon E.-J."/>
            <person name="Nemec A."/>
            <person name="Young S.K."/>
            <person name="Zeng Q."/>
            <person name="Gargeya S."/>
            <person name="Fitzgerald M."/>
            <person name="Abouelleil A."/>
            <person name="Alvarado L."/>
            <person name="Berlin A.M."/>
            <person name="Chapman S.B."/>
            <person name="Gainer-Dewar J."/>
            <person name="Goldberg J."/>
            <person name="Gnerre S."/>
            <person name="Griggs A."/>
            <person name="Gujja S."/>
            <person name="Hansen M."/>
            <person name="Howarth C."/>
            <person name="Imamovic A."/>
            <person name="Ireland A."/>
            <person name="Larimer J."/>
            <person name="McCowan C."/>
            <person name="Murphy C."/>
            <person name="Pearson M."/>
            <person name="Poon T.W."/>
            <person name="Priest M."/>
            <person name="Roberts A."/>
            <person name="Saif S."/>
            <person name="Shea T."/>
            <person name="Sykes S."/>
            <person name="Wortman J."/>
            <person name="Nusbaum C."/>
            <person name="Birren B."/>
        </authorList>
    </citation>
    <scope>NUCLEOTIDE SEQUENCE [LARGE SCALE GENOMIC DNA]</scope>
    <source>
        <strain evidence="6 7">CIP 110357</strain>
    </source>
</reference>
<proteinExistence type="inferred from homology"/>
<comment type="catalytic activity">
    <reaction evidence="1">
        <text>alpha-D-glucose 6-phosphate = beta-D-glucose 6-phosphate</text>
        <dbReference type="Rhea" id="RHEA:16249"/>
        <dbReference type="ChEBI" id="CHEBI:58225"/>
        <dbReference type="ChEBI" id="CHEBI:58247"/>
        <dbReference type="EC" id="5.1.3.15"/>
    </reaction>
</comment>
<evidence type="ECO:0000313" key="7">
    <source>
        <dbReference type="Proteomes" id="UP000018418"/>
    </source>
</evidence>
<dbReference type="InterPro" id="IPR014718">
    <property type="entry name" value="GH-type_carb-bd"/>
</dbReference>
<dbReference type="OrthoDB" id="9790727at2"/>
<gene>
    <name evidence="6" type="ORF">P255_00452</name>
</gene>
<dbReference type="Gene3D" id="2.70.98.10">
    <property type="match status" value="1"/>
</dbReference>
<comment type="similarity">
    <text evidence="2 4">Belongs to the glucose-6-phosphate 1-epimerase family.</text>
</comment>
<dbReference type="PATRIC" id="fig|1341683.3.peg.445"/>
<dbReference type="RefSeq" id="WP_004903200.1">
    <property type="nucleotide sequence ID" value="NZ_BBTI01000004.1"/>
</dbReference>
<dbReference type="GO" id="GO:0005975">
    <property type="term" value="P:carbohydrate metabolic process"/>
    <property type="evidence" value="ECO:0007669"/>
    <property type="project" value="InterPro"/>
</dbReference>
<sequence length="291" mass="32827">MHAIKKLNLNQQLTDLDVLEIDSPSCRACIALQGAQILQYQPKHRANSVLWLSKANTGQVGKALRGGIPLCFPWFGAHPQGLQPAHGFARNQIWELQNVSYDQAQAIHHVDFILQDSPETRKIWSHAFRLKLRISCGISLNLDLQVENIGSQAFEFSFAWHSYFQVDQIRQVEIHGLQNAEFMDKLQSNQRFCEADAVTFQQETDRIYPKASGHYQIVQAGHTAIEIAAPRCASAVIWNPWQDKAKRLGDIAEGDWQHFVCVECGQIASETVRLAAGSKVDYQLQITDIPI</sequence>
<dbReference type="PANTHER" id="PTHR11122">
    <property type="entry name" value="APOSPORY-ASSOCIATED PROTEIN C-RELATED"/>
    <property type="match status" value="1"/>
</dbReference>
<dbReference type="STRING" id="396323.VH98_09060"/>
<dbReference type="SUPFAM" id="SSF74650">
    <property type="entry name" value="Galactose mutarotase-like"/>
    <property type="match status" value="1"/>
</dbReference>
<dbReference type="EC" id="5.1.3.15" evidence="4"/>
<dbReference type="EMBL" id="AYEU01000003">
    <property type="protein sequence ID" value="ESK52301.1"/>
    <property type="molecule type" value="Genomic_DNA"/>
</dbReference>
<accession>V2UUN4</accession>
<evidence type="ECO:0000313" key="6">
    <source>
        <dbReference type="EMBL" id="ESK52301.1"/>
    </source>
</evidence>
<dbReference type="PIRSF" id="PIRSF016020">
    <property type="entry name" value="PHexose_mutarotase"/>
    <property type="match status" value="1"/>
</dbReference>
<dbReference type="HOGENOM" id="CLU_048345_4_0_6"/>
<keyword evidence="3 4" id="KW-0413">Isomerase</keyword>
<dbReference type="GO" id="GO:0030246">
    <property type="term" value="F:carbohydrate binding"/>
    <property type="evidence" value="ECO:0007669"/>
    <property type="project" value="UniProtKB-UniRule"/>
</dbReference>
<dbReference type="PANTHER" id="PTHR11122:SF13">
    <property type="entry name" value="GLUCOSE-6-PHOSPHATE 1-EPIMERASE"/>
    <property type="match status" value="1"/>
</dbReference>
<dbReference type="InterPro" id="IPR008183">
    <property type="entry name" value="Aldose_1/G6P_1-epimerase"/>
</dbReference>
<organism evidence="6 7">
    <name type="scientific">Acinetobacter brisouii CIP 110357</name>
    <dbReference type="NCBI Taxonomy" id="1341683"/>
    <lineage>
        <taxon>Bacteria</taxon>
        <taxon>Pseudomonadati</taxon>
        <taxon>Pseudomonadota</taxon>
        <taxon>Gammaproteobacteria</taxon>
        <taxon>Moraxellales</taxon>
        <taxon>Moraxellaceae</taxon>
        <taxon>Acinetobacter</taxon>
    </lineage>
</organism>
<dbReference type="InterPro" id="IPR011013">
    <property type="entry name" value="Gal_mutarotase_sf_dom"/>
</dbReference>
<name>V2UUN4_9GAMM</name>